<evidence type="ECO:0000313" key="2">
    <source>
        <dbReference type="EMBL" id="JAD70377.1"/>
    </source>
</evidence>
<organism evidence="2">
    <name type="scientific">Arundo donax</name>
    <name type="common">Giant reed</name>
    <name type="synonym">Donax arundinaceus</name>
    <dbReference type="NCBI Taxonomy" id="35708"/>
    <lineage>
        <taxon>Eukaryota</taxon>
        <taxon>Viridiplantae</taxon>
        <taxon>Streptophyta</taxon>
        <taxon>Embryophyta</taxon>
        <taxon>Tracheophyta</taxon>
        <taxon>Spermatophyta</taxon>
        <taxon>Magnoliopsida</taxon>
        <taxon>Liliopsida</taxon>
        <taxon>Poales</taxon>
        <taxon>Poaceae</taxon>
        <taxon>PACMAD clade</taxon>
        <taxon>Arundinoideae</taxon>
        <taxon>Arundineae</taxon>
        <taxon>Arundo</taxon>
    </lineage>
</organism>
<feature type="region of interest" description="Disordered" evidence="1">
    <location>
        <begin position="1"/>
        <end position="21"/>
    </location>
</feature>
<reference evidence="2" key="2">
    <citation type="journal article" date="2015" name="Data Brief">
        <title>Shoot transcriptome of the giant reed, Arundo donax.</title>
        <authorList>
            <person name="Barrero R.A."/>
            <person name="Guerrero F.D."/>
            <person name="Moolhuijzen P."/>
            <person name="Goolsby J.A."/>
            <person name="Tidwell J."/>
            <person name="Bellgard S.E."/>
            <person name="Bellgard M.I."/>
        </authorList>
    </citation>
    <scope>NUCLEOTIDE SEQUENCE</scope>
    <source>
        <tissue evidence="2">Shoot tissue taken approximately 20 cm above the soil surface</tissue>
    </source>
</reference>
<protein>
    <submittedName>
        <fullName evidence="2">Uncharacterized protein</fullName>
    </submittedName>
</protein>
<sequence length="21" mass="2307">MKRNLRNGLQSLSTEGTSLNS</sequence>
<reference evidence="2" key="1">
    <citation type="submission" date="2014-09" db="EMBL/GenBank/DDBJ databases">
        <authorList>
            <person name="Magalhaes I.L.F."/>
            <person name="Oliveira U."/>
            <person name="Santos F.R."/>
            <person name="Vidigal T.H.D.A."/>
            <person name="Brescovit A.D."/>
            <person name="Santos A.J."/>
        </authorList>
    </citation>
    <scope>NUCLEOTIDE SEQUENCE</scope>
    <source>
        <tissue evidence="2">Shoot tissue taken approximately 20 cm above the soil surface</tissue>
    </source>
</reference>
<name>A0A0A9CFT5_ARUDO</name>
<dbReference type="AlphaFoldDB" id="A0A0A9CFT5"/>
<dbReference type="EMBL" id="GBRH01227518">
    <property type="protein sequence ID" value="JAD70377.1"/>
    <property type="molecule type" value="Transcribed_RNA"/>
</dbReference>
<proteinExistence type="predicted"/>
<accession>A0A0A9CFT5</accession>
<evidence type="ECO:0000256" key="1">
    <source>
        <dbReference type="SAM" id="MobiDB-lite"/>
    </source>
</evidence>
<feature type="compositionally biased region" description="Polar residues" evidence="1">
    <location>
        <begin position="7"/>
        <end position="21"/>
    </location>
</feature>